<dbReference type="OrthoDB" id="10347023at2759"/>
<comment type="caution">
    <text evidence="1">The sequence shown here is derived from an EMBL/GenBank/DDBJ whole genome shotgun (WGS) entry which is preliminary data.</text>
</comment>
<evidence type="ECO:0000313" key="1">
    <source>
        <dbReference type="EMBL" id="GFS37619.1"/>
    </source>
</evidence>
<sequence>MNPCLRFITQSPLSHLVIHLSLSRAGSLKGIDKLRSSWKTEETFLSIEVYNERFSMCLPLRLVNPSVLALATDASDDSYERLSGRENVEGKRISLKCHGKSFVASICPSLCSIHRTSVAILAL</sequence>
<dbReference type="EMBL" id="BMAV01024997">
    <property type="protein sequence ID" value="GFS37619.1"/>
    <property type="molecule type" value="Genomic_DNA"/>
</dbReference>
<organism evidence="1 2">
    <name type="scientific">Trichonephila inaurata madagascariensis</name>
    <dbReference type="NCBI Taxonomy" id="2747483"/>
    <lineage>
        <taxon>Eukaryota</taxon>
        <taxon>Metazoa</taxon>
        <taxon>Ecdysozoa</taxon>
        <taxon>Arthropoda</taxon>
        <taxon>Chelicerata</taxon>
        <taxon>Arachnida</taxon>
        <taxon>Araneae</taxon>
        <taxon>Araneomorphae</taxon>
        <taxon>Entelegynae</taxon>
        <taxon>Araneoidea</taxon>
        <taxon>Nephilidae</taxon>
        <taxon>Trichonephila</taxon>
        <taxon>Trichonephila inaurata</taxon>
    </lineage>
</organism>
<name>A0A8X6IAW8_9ARAC</name>
<reference evidence="1" key="1">
    <citation type="submission" date="2020-08" db="EMBL/GenBank/DDBJ databases">
        <title>Multicomponent nature underlies the extraordinary mechanical properties of spider dragline silk.</title>
        <authorList>
            <person name="Kono N."/>
            <person name="Nakamura H."/>
            <person name="Mori M."/>
            <person name="Yoshida Y."/>
            <person name="Ohtoshi R."/>
            <person name="Malay A.D."/>
            <person name="Moran D.A.P."/>
            <person name="Tomita M."/>
            <person name="Numata K."/>
            <person name="Arakawa K."/>
        </authorList>
    </citation>
    <scope>NUCLEOTIDE SEQUENCE</scope>
</reference>
<evidence type="ECO:0000313" key="2">
    <source>
        <dbReference type="Proteomes" id="UP000886998"/>
    </source>
</evidence>
<proteinExistence type="predicted"/>
<protein>
    <submittedName>
        <fullName evidence="1">Uncharacterized protein</fullName>
    </submittedName>
</protein>
<gene>
    <name evidence="1" type="ORF">TNIN_134131</name>
</gene>
<keyword evidence="2" id="KW-1185">Reference proteome</keyword>
<dbReference type="AlphaFoldDB" id="A0A8X6IAW8"/>
<accession>A0A8X6IAW8</accession>
<dbReference type="Proteomes" id="UP000886998">
    <property type="component" value="Unassembled WGS sequence"/>
</dbReference>